<feature type="coiled-coil region" evidence="1">
    <location>
        <begin position="233"/>
        <end position="260"/>
    </location>
</feature>
<dbReference type="eggNOG" id="COG1533">
    <property type="taxonomic scope" value="Bacteria"/>
</dbReference>
<proteinExistence type="predicted"/>
<dbReference type="Proteomes" id="UP000014977">
    <property type="component" value="Unassembled WGS sequence"/>
</dbReference>
<sequence length="291" mass="32542">MDDYDRGASATSDVGAAADGASKDVAVCTEPEVDIPDTERLLAEKAYGELSRIFREHYENAIMEAGEYIIKEFYDGNFDMARDKKSPKEGSLNHLIKMIQDTSSKGPSKSWFYNAVNLVVQNHDLKAGEDDEAEKKRFHTYGNLRLSHKVCLLSVSAVEQKKQLIDEINEKDLTVQKLRDRIKELKSADDNPSTKSLNQIISRPEILFAEGYSKEDYLDKLSKMSTKSLDSLKAKSITKRDNLKKEIAELEKVKGSKEGHVQGYVLLIEEISKVMANKTAASSQSEPDPGS</sequence>
<accession>S7T7D4</accession>
<dbReference type="EMBL" id="ATHJ01000138">
    <property type="protein sequence ID" value="EPR32496.1"/>
    <property type="molecule type" value="Genomic_DNA"/>
</dbReference>
<evidence type="ECO:0000313" key="2">
    <source>
        <dbReference type="EMBL" id="EPR32496.1"/>
    </source>
</evidence>
<protein>
    <submittedName>
        <fullName evidence="2">Putative selenocysteine protein</fullName>
    </submittedName>
</protein>
<evidence type="ECO:0000256" key="1">
    <source>
        <dbReference type="SAM" id="Coils"/>
    </source>
</evidence>
<keyword evidence="1" id="KW-0175">Coiled coil</keyword>
<reference evidence="2 3" key="1">
    <citation type="journal article" date="2013" name="Genome Announc.">
        <title>Draft genome sequences for three mercury-methylating, sulfate-reducing bacteria.</title>
        <authorList>
            <person name="Brown S.D."/>
            <person name="Hurt R.A.Jr."/>
            <person name="Gilmour C.C."/>
            <person name="Elias D.A."/>
        </authorList>
    </citation>
    <scope>NUCLEOTIDE SEQUENCE [LARGE SCALE GENOMIC DNA]</scope>
    <source>
        <strain evidence="2 3">DSM 2059</strain>
    </source>
</reference>
<organism evidence="2 3">
    <name type="scientific">Desulfococcus multivorans DSM 2059</name>
    <dbReference type="NCBI Taxonomy" id="1121405"/>
    <lineage>
        <taxon>Bacteria</taxon>
        <taxon>Pseudomonadati</taxon>
        <taxon>Thermodesulfobacteriota</taxon>
        <taxon>Desulfobacteria</taxon>
        <taxon>Desulfobacterales</taxon>
        <taxon>Desulfococcaceae</taxon>
        <taxon>Desulfococcus</taxon>
    </lineage>
</organism>
<dbReference type="RefSeq" id="WP_020878641.1">
    <property type="nucleotide sequence ID" value="NZ_ATHJ01000138.1"/>
</dbReference>
<keyword evidence="3" id="KW-1185">Reference proteome</keyword>
<dbReference type="OrthoDB" id="5419568at2"/>
<comment type="caution">
    <text evidence="2">The sequence shown here is derived from an EMBL/GenBank/DDBJ whole genome shotgun (WGS) entry which is preliminary data.</text>
</comment>
<gene>
    <name evidence="2" type="ORF">dsmv_0869</name>
</gene>
<name>S7T7D4_DESML</name>
<dbReference type="AlphaFoldDB" id="S7T7D4"/>
<feature type="coiled-coil region" evidence="1">
    <location>
        <begin position="161"/>
        <end position="188"/>
    </location>
</feature>
<dbReference type="PATRIC" id="fig|1121405.3.peg.4249"/>
<evidence type="ECO:0000313" key="3">
    <source>
        <dbReference type="Proteomes" id="UP000014977"/>
    </source>
</evidence>